<evidence type="ECO:0000313" key="2">
    <source>
        <dbReference type="EMBL" id="CAF2086472.1"/>
    </source>
</evidence>
<feature type="region of interest" description="Disordered" evidence="1">
    <location>
        <begin position="62"/>
        <end position="82"/>
    </location>
</feature>
<reference evidence="2" key="1">
    <citation type="submission" date="2021-01" db="EMBL/GenBank/DDBJ databases">
        <authorList>
            <consortium name="Genoscope - CEA"/>
            <person name="William W."/>
        </authorList>
    </citation>
    <scope>NUCLEOTIDE SEQUENCE</scope>
</reference>
<accession>A0A816SPU5</accession>
<sequence>MCTDMVHQLSKISTRTVHGKDQHADMSSDQHADMSSVHGSVHGKGQRADMCTDMVHQLSKISTRTVHGKDQHADMCGQHADI</sequence>
<feature type="compositionally biased region" description="Basic and acidic residues" evidence="1">
    <location>
        <begin position="18"/>
        <end position="32"/>
    </location>
</feature>
<proteinExistence type="predicted"/>
<protein>
    <submittedName>
        <fullName evidence="2">(rape) hypothetical protein</fullName>
    </submittedName>
</protein>
<feature type="non-terminal residue" evidence="2">
    <location>
        <position position="82"/>
    </location>
</feature>
<dbReference type="Proteomes" id="UP001295469">
    <property type="component" value="Chromosome A06"/>
</dbReference>
<name>A0A816SPU5_BRANA</name>
<organism evidence="2">
    <name type="scientific">Brassica napus</name>
    <name type="common">Rape</name>
    <dbReference type="NCBI Taxonomy" id="3708"/>
    <lineage>
        <taxon>Eukaryota</taxon>
        <taxon>Viridiplantae</taxon>
        <taxon>Streptophyta</taxon>
        <taxon>Embryophyta</taxon>
        <taxon>Tracheophyta</taxon>
        <taxon>Spermatophyta</taxon>
        <taxon>Magnoliopsida</taxon>
        <taxon>eudicotyledons</taxon>
        <taxon>Gunneridae</taxon>
        <taxon>Pentapetalae</taxon>
        <taxon>rosids</taxon>
        <taxon>malvids</taxon>
        <taxon>Brassicales</taxon>
        <taxon>Brassicaceae</taxon>
        <taxon>Brassiceae</taxon>
        <taxon>Brassica</taxon>
    </lineage>
</organism>
<dbReference type="AlphaFoldDB" id="A0A816SPU5"/>
<evidence type="ECO:0000256" key="1">
    <source>
        <dbReference type="SAM" id="MobiDB-lite"/>
    </source>
</evidence>
<gene>
    <name evidence="2" type="ORF">DARMORV10_A06P24780.1</name>
</gene>
<feature type="region of interest" description="Disordered" evidence="1">
    <location>
        <begin position="1"/>
        <end position="47"/>
    </location>
</feature>
<dbReference type="EMBL" id="HG994360">
    <property type="protein sequence ID" value="CAF2086472.1"/>
    <property type="molecule type" value="Genomic_DNA"/>
</dbReference>